<comment type="caution">
    <text evidence="3">The sequence shown here is derived from an EMBL/GenBank/DDBJ whole genome shotgun (WGS) entry which is preliminary data.</text>
</comment>
<sequence length="183" mass="19809">MRHICDDDWDAVVALEAAAYTDGGLSEGRAALQSRAGASPATCFVLDHGNRTVGYLLALPYPMFEFPDLDRAEDLVFHSRNLHLHDLVIAEEFRGRGLAGTLLRHFTATAGAKGYEAISLIAVLGSDTFWAANGYRAHREVTPPESYGADAVYMSRAVPDGRTGRTNPAHAPSRRAPLEDEVG</sequence>
<dbReference type="GO" id="GO:0016746">
    <property type="term" value="F:acyltransferase activity"/>
    <property type="evidence" value="ECO:0007669"/>
    <property type="project" value="UniProtKB-KW"/>
</dbReference>
<dbReference type="EMBL" id="JBHSPU010000030">
    <property type="protein sequence ID" value="MFC5917740.1"/>
    <property type="molecule type" value="Genomic_DNA"/>
</dbReference>
<dbReference type="InterPro" id="IPR016181">
    <property type="entry name" value="Acyl_CoA_acyltransferase"/>
</dbReference>
<keyword evidence="4" id="KW-1185">Reference proteome</keyword>
<name>A0ABW1GVG7_9ACTN</name>
<dbReference type="RefSeq" id="WP_344512339.1">
    <property type="nucleotide sequence ID" value="NZ_BAAATU010000022.1"/>
</dbReference>
<gene>
    <name evidence="3" type="ORF">ACFP1B_30585</name>
</gene>
<dbReference type="Pfam" id="PF00583">
    <property type="entry name" value="Acetyltransf_1"/>
    <property type="match status" value="1"/>
</dbReference>
<proteinExistence type="predicted"/>
<protein>
    <submittedName>
        <fullName evidence="3">GNAT family N-acetyltransferase</fullName>
        <ecNumber evidence="3">2.3.-.-</ecNumber>
    </submittedName>
</protein>
<dbReference type="Gene3D" id="3.40.630.30">
    <property type="match status" value="1"/>
</dbReference>
<dbReference type="EC" id="2.3.-.-" evidence="3"/>
<keyword evidence="3" id="KW-0012">Acyltransferase</keyword>
<dbReference type="PROSITE" id="PS51186">
    <property type="entry name" value="GNAT"/>
    <property type="match status" value="1"/>
</dbReference>
<evidence type="ECO:0000256" key="1">
    <source>
        <dbReference type="SAM" id="MobiDB-lite"/>
    </source>
</evidence>
<reference evidence="4" key="1">
    <citation type="journal article" date="2019" name="Int. J. Syst. Evol. Microbiol.">
        <title>The Global Catalogue of Microorganisms (GCM) 10K type strain sequencing project: providing services to taxonomists for standard genome sequencing and annotation.</title>
        <authorList>
            <consortium name="The Broad Institute Genomics Platform"/>
            <consortium name="The Broad Institute Genome Sequencing Center for Infectious Disease"/>
            <person name="Wu L."/>
            <person name="Ma J."/>
        </authorList>
    </citation>
    <scope>NUCLEOTIDE SEQUENCE [LARGE SCALE GENOMIC DNA]</scope>
    <source>
        <strain evidence="4">JCM 4147</strain>
    </source>
</reference>
<dbReference type="SUPFAM" id="SSF55729">
    <property type="entry name" value="Acyl-CoA N-acyltransferases (Nat)"/>
    <property type="match status" value="1"/>
</dbReference>
<dbReference type="Proteomes" id="UP001596200">
    <property type="component" value="Unassembled WGS sequence"/>
</dbReference>
<feature type="region of interest" description="Disordered" evidence="1">
    <location>
        <begin position="158"/>
        <end position="183"/>
    </location>
</feature>
<evidence type="ECO:0000259" key="2">
    <source>
        <dbReference type="PROSITE" id="PS51186"/>
    </source>
</evidence>
<evidence type="ECO:0000313" key="3">
    <source>
        <dbReference type="EMBL" id="MFC5917740.1"/>
    </source>
</evidence>
<accession>A0ABW1GVG7</accession>
<dbReference type="CDD" id="cd04301">
    <property type="entry name" value="NAT_SF"/>
    <property type="match status" value="1"/>
</dbReference>
<evidence type="ECO:0000313" key="4">
    <source>
        <dbReference type="Proteomes" id="UP001596200"/>
    </source>
</evidence>
<keyword evidence="3" id="KW-0808">Transferase</keyword>
<feature type="domain" description="N-acetyltransferase" evidence="2">
    <location>
        <begin position="1"/>
        <end position="159"/>
    </location>
</feature>
<organism evidence="3 4">
    <name type="scientific">Streptomyces pulveraceus</name>
    <dbReference type="NCBI Taxonomy" id="68258"/>
    <lineage>
        <taxon>Bacteria</taxon>
        <taxon>Bacillati</taxon>
        <taxon>Actinomycetota</taxon>
        <taxon>Actinomycetes</taxon>
        <taxon>Kitasatosporales</taxon>
        <taxon>Streptomycetaceae</taxon>
        <taxon>Streptomyces</taxon>
    </lineage>
</organism>
<dbReference type="InterPro" id="IPR000182">
    <property type="entry name" value="GNAT_dom"/>
</dbReference>